<accession>A0A3S5Y6X6</accession>
<dbReference type="SUPFAM" id="SSF56235">
    <property type="entry name" value="N-terminal nucleophile aminohydrolases (Ntn hydrolases)"/>
    <property type="match status" value="1"/>
</dbReference>
<keyword evidence="1 3" id="KW-0315">Glutamine amidotransferase</keyword>
<dbReference type="Pfam" id="PF13230">
    <property type="entry name" value="GATase_4"/>
    <property type="match status" value="1"/>
</dbReference>
<dbReference type="PROSITE" id="PS51278">
    <property type="entry name" value="GATASE_TYPE_2"/>
    <property type="match status" value="1"/>
</dbReference>
<dbReference type="EMBL" id="FN563149">
    <property type="protein sequence ID" value="CBH48324.1"/>
    <property type="molecule type" value="Genomic_DNA"/>
</dbReference>
<gene>
    <name evidence="3" type="ordered locus">REQ_22770</name>
</gene>
<dbReference type="PANTHER" id="PTHR42824">
    <property type="entry name" value="GLUTAMINE AMIDOTRANSFERASE"/>
    <property type="match status" value="1"/>
</dbReference>
<proteinExistence type="predicted"/>
<reference evidence="3" key="1">
    <citation type="journal article" date="2010" name="PLoS Genet.">
        <title>The genome of a pathogenic rhodococcus: cooptive virulence underpinned by key gene acquisitions.</title>
        <authorList>
            <person name="Letek M."/>
            <person name="Gonzalez P."/>
            <person name="Macarthur I."/>
            <person name="Rodriguez H."/>
            <person name="Freeman T.C."/>
            <person name="Valero-Rello A."/>
            <person name="Blanco M."/>
            <person name="Buckley T."/>
            <person name="Cherevach I."/>
            <person name="Fahey R."/>
            <person name="Hapeshi A."/>
            <person name="Holdstock J."/>
            <person name="Leadon D."/>
            <person name="Navas J."/>
            <person name="Ocampo A."/>
            <person name="Quail M.A."/>
            <person name="Sanders M."/>
            <person name="Scortti M.M."/>
            <person name="Prescott J.F."/>
            <person name="Fogarty U."/>
            <person name="Meijer W.G."/>
            <person name="Parkhill J."/>
            <person name="Bentley S.D."/>
            <person name="Vazquez-Boland J.A."/>
        </authorList>
    </citation>
    <scope>NUCLEOTIDE SEQUENCE [LARGE SCALE GENOMIC DNA]</scope>
    <source>
        <strain evidence="3 4">103S</strain>
    </source>
</reference>
<dbReference type="Gene3D" id="3.60.20.10">
    <property type="entry name" value="Glutamine Phosphoribosylpyrophosphate, subunit 1, domain 1"/>
    <property type="match status" value="1"/>
</dbReference>
<dbReference type="CDD" id="cd01908">
    <property type="entry name" value="YafJ"/>
    <property type="match status" value="1"/>
</dbReference>
<protein>
    <submittedName>
        <fullName evidence="3">Glutamine amidotransferase</fullName>
    </submittedName>
</protein>
<evidence type="ECO:0000256" key="1">
    <source>
        <dbReference type="ARBA" id="ARBA00022962"/>
    </source>
</evidence>
<dbReference type="RefSeq" id="WP_005513291.1">
    <property type="nucleotide sequence ID" value="NC_014659.1"/>
</dbReference>
<dbReference type="InterPro" id="IPR026869">
    <property type="entry name" value="EgtC-like"/>
</dbReference>
<evidence type="ECO:0000259" key="2">
    <source>
        <dbReference type="PROSITE" id="PS51278"/>
    </source>
</evidence>
<dbReference type="InterPro" id="IPR017932">
    <property type="entry name" value="GATase_2_dom"/>
</dbReference>
<dbReference type="KEGG" id="req:REQ_22770"/>
<dbReference type="GeneID" id="57577964"/>
<dbReference type="Proteomes" id="UP001154400">
    <property type="component" value="Chromosome"/>
</dbReference>
<dbReference type="InterPro" id="IPR029055">
    <property type="entry name" value="Ntn_hydrolases_N"/>
</dbReference>
<evidence type="ECO:0000313" key="4">
    <source>
        <dbReference type="Proteomes" id="UP000006892"/>
    </source>
</evidence>
<feature type="domain" description="Glutamine amidotransferase type-2" evidence="2">
    <location>
        <begin position="2"/>
        <end position="256"/>
    </location>
</feature>
<dbReference type="AlphaFoldDB" id="A0A3S5Y6X6"/>
<sequence length="291" mass="32180">MCRLFGMSAAPHRVHATFWLLDAQDSLAQQSRRMPDGTGLGTFTEDGTPRLEKQPVAAYEDSRFAWEAKERESATFVAHVRYATTGANNLADTHPFEQRGRLFAHNGVIEDLPKLEAELGDYRDLVQGDTDSERYFALITRHIDENDGDVAAGITAAVGWIADNLRMLSINFVLIEAEQMWAFRYPDTDDLMVLRRRPGGPSGRRHLDHASTAGTVRARSGALATLPAVVVATEPMDEDPDWESLCPGELLHVGPNHEVTRTMIRERPPNHRLTLADLSEHAASSQGQSGA</sequence>
<dbReference type="PANTHER" id="PTHR42824:SF1">
    <property type="entry name" value="GLUTAMINE AMIDOTRANSFERASE YAFJ-RELATED"/>
    <property type="match status" value="1"/>
</dbReference>
<evidence type="ECO:0000313" key="3">
    <source>
        <dbReference type="EMBL" id="CBH48324.1"/>
    </source>
</evidence>
<organism evidence="3">
    <name type="scientific">Rhodococcus hoagii (strain 103S)</name>
    <name type="common">Rhodococcus equi</name>
    <dbReference type="NCBI Taxonomy" id="685727"/>
    <lineage>
        <taxon>Bacteria</taxon>
        <taxon>Bacillati</taxon>
        <taxon>Actinomycetota</taxon>
        <taxon>Actinomycetes</taxon>
        <taxon>Mycobacteriales</taxon>
        <taxon>Nocardiaceae</taxon>
        <taxon>Prescottella</taxon>
    </lineage>
</organism>
<name>A0A3S5Y6X6_RHOH1</name>